<keyword evidence="1 3" id="KW-0238">DNA-binding</keyword>
<evidence type="ECO:0000313" key="4">
    <source>
        <dbReference type="Proteomes" id="UP000016662"/>
    </source>
</evidence>
<protein>
    <submittedName>
        <fullName evidence="3">DNA-binding helix-turn-helix protein</fullName>
    </submittedName>
</protein>
<gene>
    <name evidence="3" type="ORF">RUMCAL_00540</name>
</gene>
<dbReference type="PANTHER" id="PTHR46558">
    <property type="entry name" value="TRACRIPTIONAL REGULATORY PROTEIN-RELATED-RELATED"/>
    <property type="match status" value="1"/>
</dbReference>
<dbReference type="SMART" id="SM00530">
    <property type="entry name" value="HTH_XRE"/>
    <property type="match status" value="1"/>
</dbReference>
<feature type="domain" description="HTH cro/C1-type" evidence="2">
    <location>
        <begin position="7"/>
        <end position="61"/>
    </location>
</feature>
<name>U2KXU1_9FIRM</name>
<accession>U2KXU1</accession>
<dbReference type="RefSeq" id="WP_021680483.1">
    <property type="nucleotide sequence ID" value="NZ_KI260292.1"/>
</dbReference>
<dbReference type="PROSITE" id="PS50943">
    <property type="entry name" value="HTH_CROC1"/>
    <property type="match status" value="1"/>
</dbReference>
<dbReference type="STRING" id="411473.RUMCAL_00540"/>
<dbReference type="AlphaFoldDB" id="U2KXU1"/>
<dbReference type="CDD" id="cd00093">
    <property type="entry name" value="HTH_XRE"/>
    <property type="match status" value="1"/>
</dbReference>
<organism evidence="3 4">
    <name type="scientific">Ruminococcus callidus ATCC 27760</name>
    <dbReference type="NCBI Taxonomy" id="411473"/>
    <lineage>
        <taxon>Bacteria</taxon>
        <taxon>Bacillati</taxon>
        <taxon>Bacillota</taxon>
        <taxon>Clostridia</taxon>
        <taxon>Eubacteriales</taxon>
        <taxon>Oscillospiraceae</taxon>
        <taxon>Ruminococcus</taxon>
    </lineage>
</organism>
<comment type="caution">
    <text evidence="3">The sequence shown here is derived from an EMBL/GenBank/DDBJ whole genome shotgun (WGS) entry which is preliminary data.</text>
</comment>
<dbReference type="GO" id="GO:0003677">
    <property type="term" value="F:DNA binding"/>
    <property type="evidence" value="ECO:0007669"/>
    <property type="project" value="UniProtKB-KW"/>
</dbReference>
<evidence type="ECO:0000259" key="2">
    <source>
        <dbReference type="PROSITE" id="PS50943"/>
    </source>
</evidence>
<dbReference type="Gene3D" id="1.10.260.40">
    <property type="entry name" value="lambda repressor-like DNA-binding domains"/>
    <property type="match status" value="1"/>
</dbReference>
<keyword evidence="4" id="KW-1185">Reference proteome</keyword>
<sequence length="119" mass="13857">MQHYQRIRDLREDHDLTQEALCKKLYMHKTTYTNYEQGKHSVPLDFAVLLANFYDVSLDYLAGRTNLPKNPHGITIADDALLVLQKYTALTERNKGRLEQFLDTLSEQQAQQKETRSSV</sequence>
<dbReference type="InterPro" id="IPR001387">
    <property type="entry name" value="Cro/C1-type_HTH"/>
</dbReference>
<dbReference type="Pfam" id="PF01381">
    <property type="entry name" value="HTH_3"/>
    <property type="match status" value="1"/>
</dbReference>
<dbReference type="EMBL" id="AWVF01000056">
    <property type="protein sequence ID" value="ERJ97087.1"/>
    <property type="molecule type" value="Genomic_DNA"/>
</dbReference>
<dbReference type="HOGENOM" id="CLU_066192_4_2_9"/>
<evidence type="ECO:0000256" key="1">
    <source>
        <dbReference type="ARBA" id="ARBA00023125"/>
    </source>
</evidence>
<dbReference type="PANTHER" id="PTHR46558:SF11">
    <property type="entry name" value="HTH-TYPE TRANSCRIPTIONAL REGULATOR XRE"/>
    <property type="match status" value="1"/>
</dbReference>
<dbReference type="SUPFAM" id="SSF47413">
    <property type="entry name" value="lambda repressor-like DNA-binding domains"/>
    <property type="match status" value="1"/>
</dbReference>
<dbReference type="PATRIC" id="fig|411473.3.peg.415"/>
<evidence type="ECO:0000313" key="3">
    <source>
        <dbReference type="EMBL" id="ERJ97087.1"/>
    </source>
</evidence>
<dbReference type="InterPro" id="IPR010982">
    <property type="entry name" value="Lambda_DNA-bd_dom_sf"/>
</dbReference>
<dbReference type="OrthoDB" id="2064916at2"/>
<proteinExistence type="predicted"/>
<reference evidence="3 4" key="1">
    <citation type="submission" date="2013-07" db="EMBL/GenBank/DDBJ databases">
        <authorList>
            <person name="Weinstock G."/>
            <person name="Sodergren E."/>
            <person name="Wylie T."/>
            <person name="Fulton L."/>
            <person name="Fulton R."/>
            <person name="Fronick C."/>
            <person name="O'Laughlin M."/>
            <person name="Godfrey J."/>
            <person name="Miner T."/>
            <person name="Herter B."/>
            <person name="Appelbaum E."/>
            <person name="Cordes M."/>
            <person name="Lek S."/>
            <person name="Wollam A."/>
            <person name="Pepin K.H."/>
            <person name="Palsikar V.B."/>
            <person name="Mitreva M."/>
            <person name="Wilson R.K."/>
        </authorList>
    </citation>
    <scope>NUCLEOTIDE SEQUENCE [LARGE SCALE GENOMIC DNA]</scope>
    <source>
        <strain evidence="3 4">ATCC 27760</strain>
    </source>
</reference>
<dbReference type="eggNOG" id="COG1396">
    <property type="taxonomic scope" value="Bacteria"/>
</dbReference>
<dbReference type="Proteomes" id="UP000016662">
    <property type="component" value="Unassembled WGS sequence"/>
</dbReference>